<name>A0A1X0P4K6_9TRYP</name>
<comment type="caution">
    <text evidence="1">The sequence shown here is derived from an EMBL/GenBank/DDBJ whole genome shotgun (WGS) entry which is preliminary data.</text>
</comment>
<reference evidence="1 2" key="1">
    <citation type="submission" date="2017-03" db="EMBL/GenBank/DDBJ databases">
        <title>An alternative strategy for trypanosome survival in the mammalian bloodstream revealed through genome and transcriptome analysis of the ubiquitous bovine parasite Trypanosoma (Megatrypanum) theileri.</title>
        <authorList>
            <person name="Kelly S."/>
            <person name="Ivens A."/>
            <person name="Mott A."/>
            <person name="O'Neill E."/>
            <person name="Emms D."/>
            <person name="Macleod O."/>
            <person name="Voorheis P."/>
            <person name="Matthews J."/>
            <person name="Matthews K."/>
            <person name="Carrington M."/>
        </authorList>
    </citation>
    <scope>NUCLEOTIDE SEQUENCE [LARGE SCALE GENOMIC DNA]</scope>
    <source>
        <strain evidence="1">Edinburgh</strain>
    </source>
</reference>
<dbReference type="VEuPathDB" id="TriTrypDB:TM35_000064940"/>
<dbReference type="RefSeq" id="XP_028885555.1">
    <property type="nucleotide sequence ID" value="XM_029023531.1"/>
</dbReference>
<dbReference type="EMBL" id="NBCO01000006">
    <property type="protein sequence ID" value="ORC91489.1"/>
    <property type="molecule type" value="Genomic_DNA"/>
</dbReference>
<keyword evidence="2" id="KW-1185">Reference proteome</keyword>
<evidence type="ECO:0000313" key="2">
    <source>
        <dbReference type="Proteomes" id="UP000192257"/>
    </source>
</evidence>
<organism evidence="1 2">
    <name type="scientific">Trypanosoma theileri</name>
    <dbReference type="NCBI Taxonomy" id="67003"/>
    <lineage>
        <taxon>Eukaryota</taxon>
        <taxon>Discoba</taxon>
        <taxon>Euglenozoa</taxon>
        <taxon>Kinetoplastea</taxon>
        <taxon>Metakinetoplastina</taxon>
        <taxon>Trypanosomatida</taxon>
        <taxon>Trypanosomatidae</taxon>
        <taxon>Trypanosoma</taxon>
    </lineage>
</organism>
<accession>A0A1X0P4K6</accession>
<proteinExistence type="predicted"/>
<protein>
    <submittedName>
        <fullName evidence="1">Uncharacterized protein</fullName>
    </submittedName>
</protein>
<dbReference type="AlphaFoldDB" id="A0A1X0P4K6"/>
<dbReference type="OrthoDB" id="270445at2759"/>
<dbReference type="Proteomes" id="UP000192257">
    <property type="component" value="Unassembled WGS sequence"/>
</dbReference>
<gene>
    <name evidence="1" type="ORF">TM35_000064940</name>
</gene>
<dbReference type="GeneID" id="39983311"/>
<sequence length="216" mass="24195">MERCGLPWAYKAVLNLGDLHKPWIRGVSPLQRASTIMKPIDSRAPLPNLLLSIPSSNVRRAVWLIHRRDSVLGVVVSPRSTVLDCLPQGIASTHSKVDRIVRHLQSLPFQTTGDMRGSSPIVVHKNHLIGWCLDGAPATLYAHTIDELAKLKPARFKTLSPENAFVCGTYYEWDNWREVSMEPGWTWHVANEDIANSLVHGQVNLDQLQKVSLEVS</sequence>
<evidence type="ECO:0000313" key="1">
    <source>
        <dbReference type="EMBL" id="ORC91489.1"/>
    </source>
</evidence>